<gene>
    <name evidence="1" type="ORF">I5M32_06140</name>
</gene>
<proteinExistence type="predicted"/>
<sequence>MKKTFDISIHKMGDVKSQIANVSQQENSDDFDIILPDKTQKIAVKFSKNGELVQTEGTPLDSNTLHSISEGIKKSI</sequence>
<comment type="caution">
    <text evidence="1">The sequence shown here is derived from an EMBL/GenBank/DDBJ whole genome shotgun (WGS) entry which is preliminary data.</text>
</comment>
<protein>
    <submittedName>
        <fullName evidence="1">Uncharacterized protein</fullName>
    </submittedName>
</protein>
<evidence type="ECO:0000313" key="1">
    <source>
        <dbReference type="EMBL" id="MBK0382538.1"/>
    </source>
</evidence>
<evidence type="ECO:0000313" key="2">
    <source>
        <dbReference type="Proteomes" id="UP000660024"/>
    </source>
</evidence>
<keyword evidence="2" id="KW-1185">Reference proteome</keyword>
<dbReference type="Proteomes" id="UP000660024">
    <property type="component" value="Unassembled WGS sequence"/>
</dbReference>
<reference evidence="1 2" key="1">
    <citation type="submission" date="2020-12" db="EMBL/GenBank/DDBJ databases">
        <title>Bacterial novel species Pedobacter sp. SD-b isolated from soil.</title>
        <authorList>
            <person name="Jung H.-Y."/>
        </authorList>
    </citation>
    <scope>NUCLEOTIDE SEQUENCE [LARGE SCALE GENOMIC DNA]</scope>
    <source>
        <strain evidence="1 2">SD-b</strain>
    </source>
</reference>
<name>A0ABS1BI73_9SPHI</name>
<organism evidence="1 2">
    <name type="scientific">Pedobacter segetis</name>
    <dbReference type="NCBI Taxonomy" id="2793069"/>
    <lineage>
        <taxon>Bacteria</taxon>
        <taxon>Pseudomonadati</taxon>
        <taxon>Bacteroidota</taxon>
        <taxon>Sphingobacteriia</taxon>
        <taxon>Sphingobacteriales</taxon>
        <taxon>Sphingobacteriaceae</taxon>
        <taxon>Pedobacter</taxon>
    </lineage>
</organism>
<dbReference type="EMBL" id="JAEHFY010000007">
    <property type="protein sequence ID" value="MBK0382538.1"/>
    <property type="molecule type" value="Genomic_DNA"/>
</dbReference>
<dbReference type="RefSeq" id="WP_200585320.1">
    <property type="nucleotide sequence ID" value="NZ_JAEHFY010000007.1"/>
</dbReference>
<accession>A0ABS1BI73</accession>